<dbReference type="Pfam" id="PF07683">
    <property type="entry name" value="CobW_C"/>
    <property type="match status" value="1"/>
</dbReference>
<name>F6CUH8_MARPP</name>
<sequence length="73" mass="8218">MFPNADIELGSTLTAPEVLSSFVAGKIVPHTFQRNKAIQRQRLESFFQQHHSGLIRAKGIIHIYETNVTRSLA</sequence>
<dbReference type="KEGG" id="mpc:Mar181_3382"/>
<gene>
    <name evidence="2" type="ordered locus">Mar181_3382</name>
</gene>
<evidence type="ECO:0000313" key="3">
    <source>
        <dbReference type="Proteomes" id="UP000009230"/>
    </source>
</evidence>
<keyword evidence="3" id="KW-1185">Reference proteome</keyword>
<dbReference type="Proteomes" id="UP000009230">
    <property type="component" value="Chromosome"/>
</dbReference>
<reference evidence="2 3" key="1">
    <citation type="journal article" date="2012" name="Stand. Genomic Sci.">
        <title>Complete genome sequence of Marinomonas posidonica type strain (IVIA-Po-181(T)).</title>
        <authorList>
            <person name="Lucas-Elio P."/>
            <person name="Goodwin L."/>
            <person name="Woyke T."/>
            <person name="Pitluck S."/>
            <person name="Nolan M."/>
            <person name="Kyrpides N.C."/>
            <person name="Detter J.C."/>
            <person name="Copeland A."/>
            <person name="Lu M."/>
            <person name="Bruce D."/>
            <person name="Detter C."/>
            <person name="Tapia R."/>
            <person name="Han S."/>
            <person name="Land M.L."/>
            <person name="Ivanova N."/>
            <person name="Mikhailova N."/>
            <person name="Johnston A.W."/>
            <person name="Sanchez-Amat A."/>
        </authorList>
    </citation>
    <scope>NUCLEOTIDE SEQUENCE [LARGE SCALE GENOMIC DNA]</scope>
    <source>
        <strain evidence="3">CECT 7376 / NCIMB 14433 / IVIA-Po-181</strain>
    </source>
</reference>
<dbReference type="HOGENOM" id="CLU_2700422_0_0_6"/>
<evidence type="ECO:0000313" key="2">
    <source>
        <dbReference type="EMBL" id="AEF56398.1"/>
    </source>
</evidence>
<dbReference type="InterPro" id="IPR011629">
    <property type="entry name" value="CobW-like_C"/>
</dbReference>
<organism evidence="2 3">
    <name type="scientific">Marinomonas posidonica (strain CECT 7376 / NCIMB 14433 / IVIA-Po-181)</name>
    <dbReference type="NCBI Taxonomy" id="491952"/>
    <lineage>
        <taxon>Bacteria</taxon>
        <taxon>Pseudomonadati</taxon>
        <taxon>Pseudomonadota</taxon>
        <taxon>Gammaproteobacteria</taxon>
        <taxon>Oceanospirillales</taxon>
        <taxon>Oceanospirillaceae</taxon>
        <taxon>Marinomonas</taxon>
    </lineage>
</organism>
<feature type="domain" description="CobW C-terminal" evidence="1">
    <location>
        <begin position="30"/>
        <end position="66"/>
    </location>
</feature>
<evidence type="ECO:0000259" key="1">
    <source>
        <dbReference type="Pfam" id="PF07683"/>
    </source>
</evidence>
<proteinExistence type="predicted"/>
<dbReference type="AlphaFoldDB" id="F6CUH8"/>
<dbReference type="RefSeq" id="WP_013797864.1">
    <property type="nucleotide sequence ID" value="NC_015559.1"/>
</dbReference>
<accession>F6CUH8</accession>
<dbReference type="EMBL" id="CP002771">
    <property type="protein sequence ID" value="AEF56398.1"/>
    <property type="molecule type" value="Genomic_DNA"/>
</dbReference>
<protein>
    <recommendedName>
        <fullName evidence="1">CobW C-terminal domain-containing protein</fullName>
    </recommendedName>
</protein>